<reference evidence="2" key="1">
    <citation type="journal article" date="2020" name="Stud. Mycol.">
        <title>101 Dothideomycetes genomes: a test case for predicting lifestyles and emergence of pathogens.</title>
        <authorList>
            <person name="Haridas S."/>
            <person name="Albert R."/>
            <person name="Binder M."/>
            <person name="Bloem J."/>
            <person name="Labutti K."/>
            <person name="Salamov A."/>
            <person name="Andreopoulos B."/>
            <person name="Baker S."/>
            <person name="Barry K."/>
            <person name="Bills G."/>
            <person name="Bluhm B."/>
            <person name="Cannon C."/>
            <person name="Castanera R."/>
            <person name="Culley D."/>
            <person name="Daum C."/>
            <person name="Ezra D."/>
            <person name="Gonzalez J."/>
            <person name="Henrissat B."/>
            <person name="Kuo A."/>
            <person name="Liang C."/>
            <person name="Lipzen A."/>
            <person name="Lutzoni F."/>
            <person name="Magnuson J."/>
            <person name="Mondo S."/>
            <person name="Nolan M."/>
            <person name="Ohm R."/>
            <person name="Pangilinan J."/>
            <person name="Park H.-J."/>
            <person name="Ramirez L."/>
            <person name="Alfaro M."/>
            <person name="Sun H."/>
            <person name="Tritt A."/>
            <person name="Yoshinaga Y."/>
            <person name="Zwiers L.-H."/>
            <person name="Turgeon B."/>
            <person name="Goodwin S."/>
            <person name="Spatafora J."/>
            <person name="Crous P."/>
            <person name="Grigoriev I."/>
        </authorList>
    </citation>
    <scope>NUCLEOTIDE SEQUENCE</scope>
    <source>
        <strain evidence="2">CBS 122681</strain>
    </source>
</reference>
<name>A0A6A6T9W0_9PLEO</name>
<dbReference type="EMBL" id="MU004340">
    <property type="protein sequence ID" value="KAF2656097.1"/>
    <property type="molecule type" value="Genomic_DNA"/>
</dbReference>
<feature type="compositionally biased region" description="Acidic residues" evidence="1">
    <location>
        <begin position="186"/>
        <end position="198"/>
    </location>
</feature>
<sequence length="443" mass="49510">MTANDQSLTLMGIPLEIRHNIFAMASVRDKGTKKVLRRWFEKQDVKAKVAQAFQDNPDGPAPRVVYGDESDDEVADPVVDEVGEDQEQDEEGDEENEDDSESEDDEAEDEEQDEENEDEMLEDEEAEEEVIEDESEGNEVDMEEPEQTEQTEQTATIEQDGTVGNGPDAMLGAAQSNGTGTAQPATDEDEAMSDDGETSDDHSAEEAEDDQGNNEEADESTGGDDTAANAEGDDGTAAQHSPPSAMVITPHRKWRHIPKFLRISGCPPPPELLLACKEMSREVKDWFYDVTIIRIDVSGSFAHTTMFETALYQIAESELSPFKNIRKVELMFVWDTEWIRNDAVALAVFPAMLTSRAQMVQQILQDCATELKQVTVHWYDSIRDNESAAFKYEVLDKLDVLPADIKVEEHYLEPGQKPRANTIAGKKRTEFQNIADSGWVNFF</sequence>
<proteinExistence type="predicted"/>
<feature type="region of interest" description="Disordered" evidence="1">
    <location>
        <begin position="50"/>
        <end position="249"/>
    </location>
</feature>
<evidence type="ECO:0000313" key="3">
    <source>
        <dbReference type="Proteomes" id="UP000799324"/>
    </source>
</evidence>
<dbReference type="AlphaFoldDB" id="A0A6A6T9W0"/>
<keyword evidence="3" id="KW-1185">Reference proteome</keyword>
<accession>A0A6A6T9W0</accession>
<feature type="compositionally biased region" description="Low complexity" evidence="1">
    <location>
        <begin position="150"/>
        <end position="159"/>
    </location>
</feature>
<dbReference type="Proteomes" id="UP000799324">
    <property type="component" value="Unassembled WGS sequence"/>
</dbReference>
<dbReference type="OrthoDB" id="3795483at2759"/>
<evidence type="ECO:0000256" key="1">
    <source>
        <dbReference type="SAM" id="MobiDB-lite"/>
    </source>
</evidence>
<feature type="compositionally biased region" description="Acidic residues" evidence="1">
    <location>
        <begin position="68"/>
        <end position="149"/>
    </location>
</feature>
<evidence type="ECO:0000313" key="2">
    <source>
        <dbReference type="EMBL" id="KAF2656097.1"/>
    </source>
</evidence>
<feature type="compositionally biased region" description="Acidic residues" evidence="1">
    <location>
        <begin position="206"/>
        <end position="222"/>
    </location>
</feature>
<protein>
    <submittedName>
        <fullName evidence="2">Uncharacterized protein</fullName>
    </submittedName>
</protein>
<organism evidence="2 3">
    <name type="scientific">Lophiostoma macrostomum CBS 122681</name>
    <dbReference type="NCBI Taxonomy" id="1314788"/>
    <lineage>
        <taxon>Eukaryota</taxon>
        <taxon>Fungi</taxon>
        <taxon>Dikarya</taxon>
        <taxon>Ascomycota</taxon>
        <taxon>Pezizomycotina</taxon>
        <taxon>Dothideomycetes</taxon>
        <taxon>Pleosporomycetidae</taxon>
        <taxon>Pleosporales</taxon>
        <taxon>Lophiostomataceae</taxon>
        <taxon>Lophiostoma</taxon>
    </lineage>
</organism>
<gene>
    <name evidence="2" type="ORF">K491DRAFT_400451</name>
</gene>
<feature type="compositionally biased region" description="Polar residues" evidence="1">
    <location>
        <begin position="174"/>
        <end position="184"/>
    </location>
</feature>